<dbReference type="InterPro" id="IPR038460">
    <property type="entry name" value="AcetylCoA_hyd_C_sf"/>
</dbReference>
<dbReference type="PANTHER" id="PTHR21432">
    <property type="entry name" value="ACETYL-COA HYDROLASE-RELATED"/>
    <property type="match status" value="1"/>
</dbReference>
<dbReference type="Pfam" id="PF02550">
    <property type="entry name" value="AcetylCoA_hydro"/>
    <property type="match status" value="1"/>
</dbReference>
<dbReference type="Gene3D" id="3.40.1080.20">
    <property type="entry name" value="Acetyl-CoA hydrolase/transferase C-terminal domain"/>
    <property type="match status" value="1"/>
</dbReference>
<dbReference type="InterPro" id="IPR003702">
    <property type="entry name" value="ActCoA_hydro_N"/>
</dbReference>
<dbReference type="GO" id="GO:0016787">
    <property type="term" value="F:hydrolase activity"/>
    <property type="evidence" value="ECO:0007669"/>
    <property type="project" value="UniProtKB-KW"/>
</dbReference>
<dbReference type="Gene3D" id="3.30.750.70">
    <property type="entry name" value="4-hydroxybutyrate coenzyme like domains"/>
    <property type="match status" value="1"/>
</dbReference>
<dbReference type="PANTHER" id="PTHR21432:SF20">
    <property type="entry name" value="ACETYL-COA HYDROLASE"/>
    <property type="match status" value="1"/>
</dbReference>
<evidence type="ECO:0000313" key="5">
    <source>
        <dbReference type="EMBL" id="ABI43624.1"/>
    </source>
</evidence>
<dbReference type="InterPro" id="IPR026888">
    <property type="entry name" value="AcetylCoA_hyd_C"/>
</dbReference>
<dbReference type="AlphaFoldDB" id="Q0HTD1"/>
<dbReference type="InterPro" id="IPR037171">
    <property type="entry name" value="NagB/RpiA_transferase-like"/>
</dbReference>
<dbReference type="Gene3D" id="3.40.1080.10">
    <property type="entry name" value="Glutaconate Coenzyme A-transferase"/>
    <property type="match status" value="1"/>
</dbReference>
<accession>Q0HTD1</accession>
<proteinExistence type="inferred from homology"/>
<name>Q0HTD1_SHESR</name>
<keyword evidence="5" id="KW-0378">Hydrolase</keyword>
<organism evidence="5">
    <name type="scientific">Shewanella sp. (strain MR-7)</name>
    <dbReference type="NCBI Taxonomy" id="60481"/>
    <lineage>
        <taxon>Bacteria</taxon>
        <taxon>Pseudomonadati</taxon>
        <taxon>Pseudomonadota</taxon>
        <taxon>Gammaproteobacteria</taxon>
        <taxon>Alteromonadales</taxon>
        <taxon>Shewanellaceae</taxon>
        <taxon>Shewanella</taxon>
    </lineage>
</organism>
<dbReference type="SUPFAM" id="SSF100950">
    <property type="entry name" value="NagB/RpiA/CoA transferase-like"/>
    <property type="match status" value="2"/>
</dbReference>
<dbReference type="GO" id="GO:0008775">
    <property type="term" value="F:acetate CoA-transferase activity"/>
    <property type="evidence" value="ECO:0007669"/>
    <property type="project" value="InterPro"/>
</dbReference>
<sequence>MAHPRHKMRKGMGISLAKEFSMPAIVCQSALEAVSLIQSGETLWTHSMGATPRVLLDALAKHALTLENLTLLQLHTEGAESLSHPDLRGHLRHRCFFGGVPTRPLLQSGDADYVPIFLSEVPKLFRSGEQKIDTAIIQVSPPDKHGMCSLGISVEATLAACQVAGKIIAHINPQMPRTHGDGFIHIDRFAAVYEQSASLPIHAFATGDAVSLAIGKNVAELVRDGDCLQMGIGAIPDAVLSCLTEHKDLGVHTELFSDGILQLVEKGVINNSKKRFYPGKLVTGFALGSQKLYDYVDDNPAVIFMDIEQVNDTAIIRKNPNVMAINSALQVDLSGQVCADSIGTKIYSGVGGQMDFIRGAGLSEGGRSVIALPSTASGGRISRIAPVLSPGAGVVTTRAHVHYIVTEYGAANLRGRSLRERAQALINIAHPDFREQLCHDAFEVWGLSL</sequence>
<evidence type="ECO:0000259" key="4">
    <source>
        <dbReference type="Pfam" id="PF13336"/>
    </source>
</evidence>
<dbReference type="HOGENOM" id="CLU_030703_1_0_6"/>
<evidence type="ECO:0000259" key="3">
    <source>
        <dbReference type="Pfam" id="PF02550"/>
    </source>
</evidence>
<reference evidence="5" key="1">
    <citation type="submission" date="2006-08" db="EMBL/GenBank/DDBJ databases">
        <title>Complete sequence of Chromosome1 of Shewanella sp. MR-7.</title>
        <authorList>
            <consortium name="US DOE Joint Genome Institute"/>
            <person name="Copeland A."/>
            <person name="Lucas S."/>
            <person name="Lapidus A."/>
            <person name="Barry K."/>
            <person name="Detter J.C."/>
            <person name="Glavina del Rio T."/>
            <person name="Hammon N."/>
            <person name="Israni S."/>
            <person name="Dalin E."/>
            <person name="Tice H."/>
            <person name="Pitluck S."/>
            <person name="Kiss H."/>
            <person name="Brettin T."/>
            <person name="Bruce D."/>
            <person name="Han C."/>
            <person name="Tapia R."/>
            <person name="Gilna P."/>
            <person name="Schmutz J."/>
            <person name="Larimer F."/>
            <person name="Land M."/>
            <person name="Hauser L."/>
            <person name="Kyrpides N."/>
            <person name="Mikhailova N."/>
            <person name="Nealson K."/>
            <person name="Konstantinidis K."/>
            <person name="Klappenbach J."/>
            <person name="Tiedje J."/>
            <person name="Richardson P."/>
        </authorList>
    </citation>
    <scope>NUCLEOTIDE SEQUENCE</scope>
    <source>
        <strain evidence="5">MR-7</strain>
    </source>
</reference>
<dbReference type="Pfam" id="PF13336">
    <property type="entry name" value="AcetylCoA_hyd_C"/>
    <property type="match status" value="1"/>
</dbReference>
<evidence type="ECO:0000256" key="2">
    <source>
        <dbReference type="ARBA" id="ARBA00022679"/>
    </source>
</evidence>
<keyword evidence="2 5" id="KW-0808">Transferase</keyword>
<feature type="domain" description="Acetyl-CoA hydrolase/transferase C-terminal" evidence="4">
    <location>
        <begin position="288"/>
        <end position="440"/>
    </location>
</feature>
<dbReference type="InterPro" id="IPR046433">
    <property type="entry name" value="ActCoA_hydro"/>
</dbReference>
<comment type="similarity">
    <text evidence="1">Belongs to the acetyl-CoA hydrolase/transferase family.</text>
</comment>
<gene>
    <name evidence="5" type="ordered locus">Shewmr7_2639</name>
</gene>
<dbReference type="EMBL" id="CP000444">
    <property type="protein sequence ID" value="ABI43624.1"/>
    <property type="molecule type" value="Genomic_DNA"/>
</dbReference>
<dbReference type="KEGG" id="shm:Shewmr7_2639"/>
<dbReference type="GO" id="GO:0006083">
    <property type="term" value="P:acetate metabolic process"/>
    <property type="evidence" value="ECO:0007669"/>
    <property type="project" value="InterPro"/>
</dbReference>
<protein>
    <submittedName>
        <fullName evidence="5">Acetyl-CoA hydrolase/transferase</fullName>
    </submittedName>
</protein>
<feature type="domain" description="Acetyl-CoA hydrolase/transferase N-terminal" evidence="3">
    <location>
        <begin position="90"/>
        <end position="194"/>
    </location>
</feature>
<evidence type="ECO:0000256" key="1">
    <source>
        <dbReference type="ARBA" id="ARBA00009632"/>
    </source>
</evidence>